<dbReference type="PANTHER" id="PTHR10629:SF52">
    <property type="entry name" value="DNA (CYTOSINE-5)-METHYLTRANSFERASE 1"/>
    <property type="match status" value="1"/>
</dbReference>
<evidence type="ECO:0000256" key="2">
    <source>
        <dbReference type="ARBA" id="ARBA00022603"/>
    </source>
</evidence>
<evidence type="ECO:0000313" key="7">
    <source>
        <dbReference type="EMBL" id="AYD86241.1"/>
    </source>
</evidence>
<dbReference type="GO" id="GO:0003677">
    <property type="term" value="F:DNA binding"/>
    <property type="evidence" value="ECO:0007669"/>
    <property type="project" value="TreeGrafter"/>
</dbReference>
<feature type="active site" evidence="5">
    <location>
        <position position="107"/>
    </location>
</feature>
<dbReference type="EC" id="2.1.1.37" evidence="1"/>
<dbReference type="InterPro" id="IPR029063">
    <property type="entry name" value="SAM-dependent_MTases_sf"/>
</dbReference>
<name>A0A386KP81_9CAUD</name>
<proteinExistence type="inferred from homology"/>
<feature type="region of interest" description="Disordered" evidence="6">
    <location>
        <begin position="291"/>
        <end position="475"/>
    </location>
</feature>
<dbReference type="Pfam" id="PF00145">
    <property type="entry name" value="DNA_methylase"/>
    <property type="match status" value="2"/>
</dbReference>
<dbReference type="KEGG" id="vg:55004022"/>
<dbReference type="SUPFAM" id="SSF53335">
    <property type="entry name" value="S-adenosyl-L-methionine-dependent methyltransferases"/>
    <property type="match status" value="1"/>
</dbReference>
<accession>A0A386KP81</accession>
<feature type="compositionally biased region" description="Basic and acidic residues" evidence="6">
    <location>
        <begin position="439"/>
        <end position="473"/>
    </location>
</feature>
<dbReference type="GO" id="GO:0003886">
    <property type="term" value="F:DNA (cytosine-5-)-methyltransferase activity"/>
    <property type="evidence" value="ECO:0007669"/>
    <property type="project" value="UniProtKB-EC"/>
</dbReference>
<dbReference type="GeneID" id="55004022"/>
<keyword evidence="8" id="KW-1185">Reference proteome</keyword>
<feature type="compositionally biased region" description="Basic and acidic residues" evidence="6">
    <location>
        <begin position="379"/>
        <end position="422"/>
    </location>
</feature>
<keyword evidence="3 5" id="KW-0808">Transferase</keyword>
<dbReference type="Proteomes" id="UP000282247">
    <property type="component" value="Segment"/>
</dbReference>
<evidence type="ECO:0000313" key="8">
    <source>
        <dbReference type="Proteomes" id="UP000282247"/>
    </source>
</evidence>
<protein>
    <recommendedName>
        <fullName evidence="1">DNA (cytosine-5-)-methyltransferase</fullName>
        <ecNumber evidence="1">2.1.1.37</ecNumber>
    </recommendedName>
</protein>
<keyword evidence="2 5" id="KW-0489">Methyltransferase</keyword>
<dbReference type="PROSITE" id="PS51679">
    <property type="entry name" value="SAM_MT_C5"/>
    <property type="match status" value="1"/>
</dbReference>
<feature type="compositionally biased region" description="Basic and acidic residues" evidence="6">
    <location>
        <begin position="342"/>
        <end position="351"/>
    </location>
</feature>
<keyword evidence="4 5" id="KW-0949">S-adenosyl-L-methionine</keyword>
<organism evidence="7 8">
    <name type="scientific">Streptomyces phage Darolandstone</name>
    <dbReference type="NCBI Taxonomy" id="2315716"/>
    <lineage>
        <taxon>Viruses</taxon>
        <taxon>Duplodnaviria</taxon>
        <taxon>Heunggongvirae</taxon>
        <taxon>Uroviricota</taxon>
        <taxon>Caudoviricetes</taxon>
        <taxon>Raleighvirus</taxon>
        <taxon>Raleighvirus darolandstone</taxon>
    </lineage>
</organism>
<dbReference type="PRINTS" id="PR00105">
    <property type="entry name" value="C5METTRFRASE"/>
</dbReference>
<sequence>MTRTLDRAEQLIAERFTDVPGQLALDVSDGLRIGSLCSGYGGLDMAVMNLLGATVAWHCQYDPDDKHQYAARILAHHWPDVPNHGDVTRVDWSAVEPVDILCAGFPCQDVSLAGKRAGVIGDTVLPAGALLCGNCRWGDHDHATCEAASPSGAVPSRLSGMAAAAAVAELNARDLADPAGPPPERVIKGTRSGLWFHVARAIAILRPRLVVIENVRGLLSAKAVRSLGLDGTPVDEDGGDADTLRAVGAVLGDLADLGLDAEWHVQRASEVGAPHQRERVFIIAWPAADPDHERVERAGGPGREPQRHVAGPHRAAADAQGEGQQGRGVRGRPTGGRPAAQDPDRSTRGERGVAAPGQEEAGRTRPDARGRGRAPVADADGRRLARVEEPARGRDAVRAGVRGDVDGRRAPAADAEGERHGDAGTPVERGVSAAAVRGRVADVPDAEGERRNQGEPEPEVRGRDADTGERRGLDWGQYGPAVERWEAATGRPAPRPTDDRGRLTAEFVEWMMGLPHGHVTAVPGLSRPAQLKALGNGVVPQQAAHAIRFLLHRAGIADRFGLAA</sequence>
<dbReference type="InterPro" id="IPR050390">
    <property type="entry name" value="C5-Methyltransferase"/>
</dbReference>
<feature type="compositionally biased region" description="Low complexity" evidence="6">
    <location>
        <begin position="427"/>
        <end position="438"/>
    </location>
</feature>
<dbReference type="EMBL" id="MH825699">
    <property type="protein sequence ID" value="AYD86241.1"/>
    <property type="molecule type" value="Genomic_DNA"/>
</dbReference>
<gene>
    <name evidence="7" type="primary">38</name>
    <name evidence="7" type="ORF">SEA_DAROLANDSTONE_38</name>
</gene>
<dbReference type="InterPro" id="IPR001525">
    <property type="entry name" value="C5_MeTfrase"/>
</dbReference>
<evidence type="ECO:0000256" key="4">
    <source>
        <dbReference type="ARBA" id="ARBA00022691"/>
    </source>
</evidence>
<dbReference type="GO" id="GO:0044027">
    <property type="term" value="P:negative regulation of gene expression via chromosomal CpG island methylation"/>
    <property type="evidence" value="ECO:0007669"/>
    <property type="project" value="TreeGrafter"/>
</dbReference>
<evidence type="ECO:0000256" key="3">
    <source>
        <dbReference type="ARBA" id="ARBA00022679"/>
    </source>
</evidence>
<dbReference type="PANTHER" id="PTHR10629">
    <property type="entry name" value="CYTOSINE-SPECIFIC METHYLTRANSFERASE"/>
    <property type="match status" value="1"/>
</dbReference>
<dbReference type="GO" id="GO:0032259">
    <property type="term" value="P:methylation"/>
    <property type="evidence" value="ECO:0007669"/>
    <property type="project" value="UniProtKB-KW"/>
</dbReference>
<evidence type="ECO:0000256" key="1">
    <source>
        <dbReference type="ARBA" id="ARBA00011975"/>
    </source>
</evidence>
<feature type="compositionally biased region" description="Low complexity" evidence="6">
    <location>
        <begin position="331"/>
        <end position="341"/>
    </location>
</feature>
<comment type="similarity">
    <text evidence="5">Belongs to the class I-like SAM-binding methyltransferase superfamily. C5-methyltransferase family.</text>
</comment>
<dbReference type="Gene3D" id="3.40.50.150">
    <property type="entry name" value="Vaccinia Virus protein VP39"/>
    <property type="match status" value="1"/>
</dbReference>
<evidence type="ECO:0000256" key="5">
    <source>
        <dbReference type="PROSITE-ProRule" id="PRU01016"/>
    </source>
</evidence>
<feature type="compositionally biased region" description="Basic and acidic residues" evidence="6">
    <location>
        <begin position="360"/>
        <end position="370"/>
    </location>
</feature>
<evidence type="ECO:0000256" key="6">
    <source>
        <dbReference type="SAM" id="MobiDB-lite"/>
    </source>
</evidence>
<reference evidence="7 8" key="1">
    <citation type="submission" date="2018-08" db="EMBL/GenBank/DDBJ databases">
        <authorList>
            <person name="Amani N.Z."/>
            <person name="Ambroziak M.E."/>
            <person name="Biju A."/>
            <person name="Bushnell W."/>
            <person name="Calia C.N."/>
            <person name="Chen Y.J."/>
            <person name="Hill L.T."/>
            <person name="Karpinska S."/>
            <person name="Martinez K.C."/>
            <person name="Medwid J.R."/>
            <person name="Nguyen C."/>
            <person name="Oliver A."/>
            <person name="Pham J.P."/>
            <person name="Ramsey M.R."/>
            <person name="Ravi S."/>
            <person name="Sardina J.R."/>
            <person name="Senecal S.L."/>
            <person name="Sheen J."/>
            <person name="Shende N.V."/>
            <person name="Shi C.Y."/>
            <person name="Stuart L.C."/>
            <person name="Vu L."/>
            <person name="Wang L.Q."/>
            <person name="West L.J."/>
            <person name="Westgaard A.C."/>
            <person name="Liu R.B."/>
            <person name="Pierce E.C."/>
            <person name="Mohan S."/>
            <person name="Pogliano J."/>
            <person name="Delesalle V.A."/>
            <person name="Garlena R.A."/>
            <person name="Russell D.A."/>
            <person name="Pope W.H."/>
            <person name="Jacobs-Sera D."/>
            <person name="Hatfull G.F."/>
        </authorList>
    </citation>
    <scope>NUCLEOTIDE SEQUENCE [LARGE SCALE GENOMIC DNA]</scope>
</reference>
<dbReference type="RefSeq" id="YP_009812949.1">
    <property type="nucleotide sequence ID" value="NC_048072.1"/>
</dbReference>